<keyword evidence="1" id="KW-1133">Transmembrane helix</keyword>
<dbReference type="EMBL" id="JAPZVQ010000026">
    <property type="protein sequence ID" value="MDA1388279.1"/>
    <property type="molecule type" value="Genomic_DNA"/>
</dbReference>
<dbReference type="RefSeq" id="WP_270124776.1">
    <property type="nucleotide sequence ID" value="NZ_BAAAOM010000004.1"/>
</dbReference>
<evidence type="ECO:0000313" key="5">
    <source>
        <dbReference type="Proteomes" id="UP001183604"/>
    </source>
</evidence>
<evidence type="ECO:0000313" key="4">
    <source>
        <dbReference type="Proteomes" id="UP001145799"/>
    </source>
</evidence>
<dbReference type="EMBL" id="JAVDYD010000001">
    <property type="protein sequence ID" value="MDR7339044.1"/>
    <property type="molecule type" value="Genomic_DNA"/>
</dbReference>
<accession>A0A9X3PQQ0</accession>
<dbReference type="Proteomes" id="UP001183604">
    <property type="component" value="Unassembled WGS sequence"/>
</dbReference>
<reference evidence="3 5" key="2">
    <citation type="submission" date="2023-07" db="EMBL/GenBank/DDBJ databases">
        <title>Sequencing the genomes of 1000 actinobacteria strains.</title>
        <authorList>
            <person name="Klenk H.-P."/>
        </authorList>
    </citation>
    <scope>NUCLEOTIDE SEQUENCE [LARGE SCALE GENOMIC DNA]</scope>
    <source>
        <strain evidence="3 5">DSM 44724</strain>
    </source>
</reference>
<evidence type="ECO:0008006" key="6">
    <source>
        <dbReference type="Google" id="ProtNLM"/>
    </source>
</evidence>
<sequence length="55" mass="6079">MATVIWILIIAWVLLAILGFVIKGLLWLAIIGIVLFVGTIVFAAIRRRAGHHRTA</sequence>
<gene>
    <name evidence="3" type="ORF">J2S69_002763</name>
    <name evidence="2" type="ORF">O2L01_25010</name>
</gene>
<keyword evidence="1" id="KW-0812">Transmembrane</keyword>
<dbReference type="AlphaFoldDB" id="A0A9X3PQQ0"/>
<reference evidence="2" key="1">
    <citation type="submission" date="2022-12" db="EMBL/GenBank/DDBJ databases">
        <title>Gycomyces niveus sp.nov., a novel actinomycete isolated from soil in Shouguang.</title>
        <authorList>
            <person name="Yang X."/>
        </authorList>
    </citation>
    <scope>NUCLEOTIDE SEQUENCE</scope>
    <source>
        <strain evidence="2">DSM 44724</strain>
    </source>
</reference>
<keyword evidence="1" id="KW-0472">Membrane</keyword>
<evidence type="ECO:0000313" key="3">
    <source>
        <dbReference type="EMBL" id="MDR7339044.1"/>
    </source>
</evidence>
<organism evidence="2 4">
    <name type="scientific">Glycomyces lechevalierae</name>
    <dbReference type="NCBI Taxonomy" id="256034"/>
    <lineage>
        <taxon>Bacteria</taxon>
        <taxon>Bacillati</taxon>
        <taxon>Actinomycetota</taxon>
        <taxon>Actinomycetes</taxon>
        <taxon>Glycomycetales</taxon>
        <taxon>Glycomycetaceae</taxon>
        <taxon>Glycomyces</taxon>
    </lineage>
</organism>
<comment type="caution">
    <text evidence="2">The sequence shown here is derived from an EMBL/GenBank/DDBJ whole genome shotgun (WGS) entry which is preliminary data.</text>
</comment>
<proteinExistence type="predicted"/>
<evidence type="ECO:0000313" key="2">
    <source>
        <dbReference type="EMBL" id="MDA1388279.1"/>
    </source>
</evidence>
<name>A0A9X3PQQ0_9ACTN</name>
<feature type="transmembrane region" description="Helical" evidence="1">
    <location>
        <begin position="5"/>
        <end position="22"/>
    </location>
</feature>
<protein>
    <recommendedName>
        <fullName evidence="6">LPXTG-motif cell wall anchor domain-containing protein</fullName>
    </recommendedName>
</protein>
<feature type="transmembrane region" description="Helical" evidence="1">
    <location>
        <begin position="28"/>
        <end position="45"/>
    </location>
</feature>
<keyword evidence="5" id="KW-1185">Reference proteome</keyword>
<evidence type="ECO:0000256" key="1">
    <source>
        <dbReference type="SAM" id="Phobius"/>
    </source>
</evidence>
<dbReference type="Proteomes" id="UP001145799">
    <property type="component" value="Unassembled WGS sequence"/>
</dbReference>